<dbReference type="Proteomes" id="UP000230069">
    <property type="component" value="Unassembled WGS sequence"/>
</dbReference>
<dbReference type="GO" id="GO:0000076">
    <property type="term" value="P:DNA replication checkpoint signaling"/>
    <property type="evidence" value="ECO:0007669"/>
    <property type="project" value="TreeGrafter"/>
</dbReference>
<reference evidence="4 5" key="1">
    <citation type="submission" date="2017-09" db="EMBL/GenBank/DDBJ databases">
        <title>WGS assembly of Aquilegia coerulea Goldsmith.</title>
        <authorList>
            <person name="Hodges S."/>
            <person name="Kramer E."/>
            <person name="Nordborg M."/>
            <person name="Tomkins J."/>
            <person name="Borevitz J."/>
            <person name="Derieg N."/>
            <person name="Yan J."/>
            <person name="Mihaltcheva S."/>
            <person name="Hayes R.D."/>
            <person name="Rokhsar D."/>
        </authorList>
    </citation>
    <scope>NUCLEOTIDE SEQUENCE [LARGE SCALE GENOMIC DNA]</scope>
    <source>
        <strain evidence="5">cv. Goldsmith</strain>
    </source>
</reference>
<dbReference type="STRING" id="218851.A0A2G5CYV2"/>
<dbReference type="InterPro" id="IPR014939">
    <property type="entry name" value="CDT1_Gemini-bd-like"/>
</dbReference>
<dbReference type="InterPro" id="IPR036390">
    <property type="entry name" value="WH_DNA-bd_sf"/>
</dbReference>
<evidence type="ECO:0000313" key="5">
    <source>
        <dbReference type="Proteomes" id="UP000230069"/>
    </source>
</evidence>
<evidence type="ECO:0000313" key="4">
    <source>
        <dbReference type="EMBL" id="PIA36455.1"/>
    </source>
</evidence>
<dbReference type="CDD" id="cd08767">
    <property type="entry name" value="Cdt1_c"/>
    <property type="match status" value="1"/>
</dbReference>
<dbReference type="GO" id="GO:0071163">
    <property type="term" value="P:DNA replication preinitiation complex assembly"/>
    <property type="evidence" value="ECO:0007669"/>
    <property type="project" value="InterPro"/>
</dbReference>
<dbReference type="EMBL" id="KZ305051">
    <property type="protein sequence ID" value="PIA36455.1"/>
    <property type="molecule type" value="Genomic_DNA"/>
</dbReference>
<dbReference type="Gene3D" id="1.10.10.1420">
    <property type="entry name" value="DNA replication factor Cdt1, C-terminal WH domain"/>
    <property type="match status" value="1"/>
</dbReference>
<accession>A0A2G5CYV2</accession>
<dbReference type="OrthoDB" id="341730at2759"/>
<sequence>MTKSSSSPFDSFKSKKILRFTSKSTSSGEIKPFLPNTSKPMQLRSRNRGIVKKEAQNINKSPQKRRCDQLDLIKSMKTKVQDAIILPEKYEVLTKFFDNMQATIKSLNIKGTMRSFTNISQVVETLSRRRFKHKHLAQMKYILPEAIELSKVTLVDDERICCARPDIRVSLLTDAVKDEGKGKAGSGYCNLSKVFHNRVHEFVQTHFEGDEIPMGELPEPFNSKIHNDDVSMKRNCIPSSPVHSSSDALFQQNSVATSHLSRSFKTHFAQKAPISESEKTQLLSTTLNPLVQSEEADTSAETSGVVVPLPRFSRLHTIRNTSLSGVAPVSGTPTKPLEIDDNEAQLLDNKACSSKEILQSDGTPAKLIFTPARLMTGTPALQTPKSCHIVQNDALSPSPNKLLRRPIRRLMFQTPVKNRHFEDDIIETESSSSNTYLIKLLPESVWHSIMEGENKANKEQEIAISQAKLRRQMIACLPQLFNMIHLILQSVNGYVITKEDLMHKIITSHLDITDRAELEEPLKLLKELVPDWIREIVAASGNVLLRIDKGLSPDLIRRRLTEAL</sequence>
<dbReference type="GO" id="GO:0030174">
    <property type="term" value="P:regulation of DNA-templated DNA replication initiation"/>
    <property type="evidence" value="ECO:0007669"/>
    <property type="project" value="InterPro"/>
</dbReference>
<evidence type="ECO:0000256" key="2">
    <source>
        <dbReference type="ARBA" id="ARBA00023306"/>
    </source>
</evidence>
<protein>
    <recommendedName>
        <fullName evidence="3">CDT1 Geminin-binding domain-containing protein</fullName>
    </recommendedName>
</protein>
<comment type="similarity">
    <text evidence="1">Belongs to the Cdt1 family.</text>
</comment>
<dbReference type="Pfam" id="PF08839">
    <property type="entry name" value="CDT1"/>
    <property type="match status" value="1"/>
</dbReference>
<proteinExistence type="inferred from homology"/>
<dbReference type="InterPro" id="IPR045173">
    <property type="entry name" value="Cdt1"/>
</dbReference>
<dbReference type="SMART" id="SM01075">
    <property type="entry name" value="CDT1"/>
    <property type="match status" value="1"/>
</dbReference>
<dbReference type="Pfam" id="PF16679">
    <property type="entry name" value="CDT1_C"/>
    <property type="match status" value="1"/>
</dbReference>
<feature type="domain" description="CDT1 Geminin-binding" evidence="3">
    <location>
        <begin position="86"/>
        <end position="219"/>
    </location>
</feature>
<gene>
    <name evidence="4" type="ORF">AQUCO_03400380v1</name>
</gene>
<dbReference type="PANTHER" id="PTHR28637">
    <property type="entry name" value="DNA REPLICATION FACTOR CDT1"/>
    <property type="match status" value="1"/>
</dbReference>
<dbReference type="InParanoid" id="A0A2G5CYV2"/>
<evidence type="ECO:0000256" key="1">
    <source>
        <dbReference type="ARBA" id="ARBA00008356"/>
    </source>
</evidence>
<evidence type="ECO:0000259" key="3">
    <source>
        <dbReference type="SMART" id="SM01075"/>
    </source>
</evidence>
<dbReference type="GO" id="GO:0070182">
    <property type="term" value="F:DNA polymerase binding"/>
    <property type="evidence" value="ECO:0007669"/>
    <property type="project" value="TreeGrafter"/>
</dbReference>
<name>A0A2G5CYV2_AQUCA</name>
<keyword evidence="2" id="KW-0131">Cell cycle</keyword>
<dbReference type="GO" id="GO:0005634">
    <property type="term" value="C:nucleus"/>
    <property type="evidence" value="ECO:0007669"/>
    <property type="project" value="TreeGrafter"/>
</dbReference>
<dbReference type="GO" id="GO:0000278">
    <property type="term" value="P:mitotic cell cycle"/>
    <property type="evidence" value="ECO:0007669"/>
    <property type="project" value="TreeGrafter"/>
</dbReference>
<dbReference type="FunCoup" id="A0A2G5CYV2">
    <property type="interactions" value="410"/>
</dbReference>
<dbReference type="GO" id="GO:0003677">
    <property type="term" value="F:DNA binding"/>
    <property type="evidence" value="ECO:0007669"/>
    <property type="project" value="InterPro"/>
</dbReference>
<organism evidence="4 5">
    <name type="scientific">Aquilegia coerulea</name>
    <name type="common">Rocky mountain columbine</name>
    <dbReference type="NCBI Taxonomy" id="218851"/>
    <lineage>
        <taxon>Eukaryota</taxon>
        <taxon>Viridiplantae</taxon>
        <taxon>Streptophyta</taxon>
        <taxon>Embryophyta</taxon>
        <taxon>Tracheophyta</taxon>
        <taxon>Spermatophyta</taxon>
        <taxon>Magnoliopsida</taxon>
        <taxon>Ranunculales</taxon>
        <taxon>Ranunculaceae</taxon>
        <taxon>Thalictroideae</taxon>
        <taxon>Aquilegia</taxon>
    </lineage>
</organism>
<dbReference type="InterPro" id="IPR038090">
    <property type="entry name" value="Cdt1_C_WH_dom_sf"/>
</dbReference>
<dbReference type="InterPro" id="IPR032054">
    <property type="entry name" value="Cdt1_C"/>
</dbReference>
<keyword evidence="5" id="KW-1185">Reference proteome</keyword>
<dbReference type="PANTHER" id="PTHR28637:SF1">
    <property type="entry name" value="DNA REPLICATION FACTOR CDT1"/>
    <property type="match status" value="1"/>
</dbReference>
<dbReference type="AlphaFoldDB" id="A0A2G5CYV2"/>
<dbReference type="SUPFAM" id="SSF46785">
    <property type="entry name" value="Winged helix' DNA-binding domain"/>
    <property type="match status" value="1"/>
</dbReference>